<feature type="compositionally biased region" description="Basic and acidic residues" evidence="3">
    <location>
        <begin position="134"/>
        <end position="146"/>
    </location>
</feature>
<dbReference type="HOGENOM" id="CLU_502757_0_0_1"/>
<feature type="domain" description="RRM" evidence="4">
    <location>
        <begin position="201"/>
        <end position="283"/>
    </location>
</feature>
<evidence type="ECO:0000313" key="6">
    <source>
        <dbReference type="Proteomes" id="UP000007798"/>
    </source>
</evidence>
<organism evidence="5 6">
    <name type="scientific">Drosophila willistoni</name>
    <name type="common">Fruit fly</name>
    <dbReference type="NCBI Taxonomy" id="7260"/>
    <lineage>
        <taxon>Eukaryota</taxon>
        <taxon>Metazoa</taxon>
        <taxon>Ecdysozoa</taxon>
        <taxon>Arthropoda</taxon>
        <taxon>Hexapoda</taxon>
        <taxon>Insecta</taxon>
        <taxon>Pterygota</taxon>
        <taxon>Neoptera</taxon>
        <taxon>Endopterygota</taxon>
        <taxon>Diptera</taxon>
        <taxon>Brachycera</taxon>
        <taxon>Muscomorpha</taxon>
        <taxon>Ephydroidea</taxon>
        <taxon>Drosophilidae</taxon>
        <taxon>Drosophila</taxon>
        <taxon>Sophophora</taxon>
    </lineage>
</organism>
<dbReference type="KEGG" id="dwi:6646852"/>
<keyword evidence="1 2" id="KW-0694">RNA-binding</keyword>
<reference evidence="5 6" key="1">
    <citation type="journal article" date="2007" name="Nature">
        <title>Evolution of genes and genomes on the Drosophila phylogeny.</title>
        <authorList>
            <consortium name="Drosophila 12 Genomes Consortium"/>
            <person name="Clark A.G."/>
            <person name="Eisen M.B."/>
            <person name="Smith D.R."/>
            <person name="Bergman C.M."/>
            <person name="Oliver B."/>
            <person name="Markow T.A."/>
            <person name="Kaufman T.C."/>
            <person name="Kellis M."/>
            <person name="Gelbart W."/>
            <person name="Iyer V.N."/>
            <person name="Pollard D.A."/>
            <person name="Sackton T.B."/>
            <person name="Larracuente A.M."/>
            <person name="Singh N.D."/>
            <person name="Abad J.P."/>
            <person name="Abt D.N."/>
            <person name="Adryan B."/>
            <person name="Aguade M."/>
            <person name="Akashi H."/>
            <person name="Anderson W.W."/>
            <person name="Aquadro C.F."/>
            <person name="Ardell D.H."/>
            <person name="Arguello R."/>
            <person name="Artieri C.G."/>
            <person name="Barbash D.A."/>
            <person name="Barker D."/>
            <person name="Barsanti P."/>
            <person name="Batterham P."/>
            <person name="Batzoglou S."/>
            <person name="Begun D."/>
            <person name="Bhutkar A."/>
            <person name="Blanco E."/>
            <person name="Bosak S.A."/>
            <person name="Bradley R.K."/>
            <person name="Brand A.D."/>
            <person name="Brent M.R."/>
            <person name="Brooks A.N."/>
            <person name="Brown R.H."/>
            <person name="Butlin R.K."/>
            <person name="Caggese C."/>
            <person name="Calvi B.R."/>
            <person name="Bernardo de Carvalho A."/>
            <person name="Caspi A."/>
            <person name="Castrezana S."/>
            <person name="Celniker S.E."/>
            <person name="Chang J.L."/>
            <person name="Chapple C."/>
            <person name="Chatterji S."/>
            <person name="Chinwalla A."/>
            <person name="Civetta A."/>
            <person name="Clifton S.W."/>
            <person name="Comeron J.M."/>
            <person name="Costello J.C."/>
            <person name="Coyne J.A."/>
            <person name="Daub J."/>
            <person name="David R.G."/>
            <person name="Delcher A.L."/>
            <person name="Delehaunty K."/>
            <person name="Do C.B."/>
            <person name="Ebling H."/>
            <person name="Edwards K."/>
            <person name="Eickbush T."/>
            <person name="Evans J.D."/>
            <person name="Filipski A."/>
            <person name="Findeiss S."/>
            <person name="Freyhult E."/>
            <person name="Fulton L."/>
            <person name="Fulton R."/>
            <person name="Garcia A.C."/>
            <person name="Gardiner A."/>
            <person name="Garfield D.A."/>
            <person name="Garvin B.E."/>
            <person name="Gibson G."/>
            <person name="Gilbert D."/>
            <person name="Gnerre S."/>
            <person name="Godfrey J."/>
            <person name="Good R."/>
            <person name="Gotea V."/>
            <person name="Gravely B."/>
            <person name="Greenberg A.J."/>
            <person name="Griffiths-Jones S."/>
            <person name="Gross S."/>
            <person name="Guigo R."/>
            <person name="Gustafson E.A."/>
            <person name="Haerty W."/>
            <person name="Hahn M.W."/>
            <person name="Halligan D.L."/>
            <person name="Halpern A.L."/>
            <person name="Halter G.M."/>
            <person name="Han M.V."/>
            <person name="Heger A."/>
            <person name="Hillier L."/>
            <person name="Hinrichs A.S."/>
            <person name="Holmes I."/>
            <person name="Hoskins R.A."/>
            <person name="Hubisz M.J."/>
            <person name="Hultmark D."/>
            <person name="Huntley M.A."/>
            <person name="Jaffe D.B."/>
            <person name="Jagadeeshan S."/>
            <person name="Jeck W.R."/>
            <person name="Johnson J."/>
            <person name="Jones C.D."/>
            <person name="Jordan W.C."/>
            <person name="Karpen G.H."/>
            <person name="Kataoka E."/>
            <person name="Keightley P.D."/>
            <person name="Kheradpour P."/>
            <person name="Kirkness E.F."/>
            <person name="Koerich L.B."/>
            <person name="Kristiansen K."/>
            <person name="Kudrna D."/>
            <person name="Kulathinal R.J."/>
            <person name="Kumar S."/>
            <person name="Kwok R."/>
            <person name="Lander E."/>
            <person name="Langley C.H."/>
            <person name="Lapoint R."/>
            <person name="Lazzaro B.P."/>
            <person name="Lee S.J."/>
            <person name="Levesque L."/>
            <person name="Li R."/>
            <person name="Lin C.F."/>
            <person name="Lin M.F."/>
            <person name="Lindblad-Toh K."/>
            <person name="Llopart A."/>
            <person name="Long M."/>
            <person name="Low L."/>
            <person name="Lozovsky E."/>
            <person name="Lu J."/>
            <person name="Luo M."/>
            <person name="Machado C.A."/>
            <person name="Makalowski W."/>
            <person name="Marzo M."/>
            <person name="Matsuda M."/>
            <person name="Matzkin L."/>
            <person name="McAllister B."/>
            <person name="McBride C.S."/>
            <person name="McKernan B."/>
            <person name="McKernan K."/>
            <person name="Mendez-Lago M."/>
            <person name="Minx P."/>
            <person name="Mollenhauer M.U."/>
            <person name="Montooth K."/>
            <person name="Mount S.M."/>
            <person name="Mu X."/>
            <person name="Myers E."/>
            <person name="Negre B."/>
            <person name="Newfeld S."/>
            <person name="Nielsen R."/>
            <person name="Noor M.A."/>
            <person name="O'Grady P."/>
            <person name="Pachter L."/>
            <person name="Papaceit M."/>
            <person name="Parisi M.J."/>
            <person name="Parisi M."/>
            <person name="Parts L."/>
            <person name="Pedersen J.S."/>
            <person name="Pesole G."/>
            <person name="Phillippy A.M."/>
            <person name="Ponting C.P."/>
            <person name="Pop M."/>
            <person name="Porcelli D."/>
            <person name="Powell J.R."/>
            <person name="Prohaska S."/>
            <person name="Pruitt K."/>
            <person name="Puig M."/>
            <person name="Quesneville H."/>
            <person name="Ram K.R."/>
            <person name="Rand D."/>
            <person name="Rasmussen M.D."/>
            <person name="Reed L.K."/>
            <person name="Reenan R."/>
            <person name="Reily A."/>
            <person name="Remington K.A."/>
            <person name="Rieger T.T."/>
            <person name="Ritchie M.G."/>
            <person name="Robin C."/>
            <person name="Rogers Y.H."/>
            <person name="Rohde C."/>
            <person name="Rozas J."/>
            <person name="Rubenfield M.J."/>
            <person name="Ruiz A."/>
            <person name="Russo S."/>
            <person name="Salzberg S.L."/>
            <person name="Sanchez-Gracia A."/>
            <person name="Saranga D.J."/>
            <person name="Sato H."/>
            <person name="Schaeffer S.W."/>
            <person name="Schatz M.C."/>
            <person name="Schlenke T."/>
            <person name="Schwartz R."/>
            <person name="Segarra C."/>
            <person name="Singh R.S."/>
            <person name="Sirot L."/>
            <person name="Sirota M."/>
            <person name="Sisneros N.B."/>
            <person name="Smith C.D."/>
            <person name="Smith T.F."/>
            <person name="Spieth J."/>
            <person name="Stage D.E."/>
            <person name="Stark A."/>
            <person name="Stephan W."/>
            <person name="Strausberg R.L."/>
            <person name="Strempel S."/>
            <person name="Sturgill D."/>
            <person name="Sutton G."/>
            <person name="Sutton G.G."/>
            <person name="Tao W."/>
            <person name="Teichmann S."/>
            <person name="Tobari Y.N."/>
            <person name="Tomimura Y."/>
            <person name="Tsolas J.M."/>
            <person name="Valente V.L."/>
            <person name="Venter E."/>
            <person name="Venter J.C."/>
            <person name="Vicario S."/>
            <person name="Vieira F.G."/>
            <person name="Vilella A.J."/>
            <person name="Villasante A."/>
            <person name="Walenz B."/>
            <person name="Wang J."/>
            <person name="Wasserman M."/>
            <person name="Watts T."/>
            <person name="Wilson D."/>
            <person name="Wilson R.K."/>
            <person name="Wing R.A."/>
            <person name="Wolfner M.F."/>
            <person name="Wong A."/>
            <person name="Wong G.K."/>
            <person name="Wu C.I."/>
            <person name="Wu G."/>
            <person name="Yamamoto D."/>
            <person name="Yang H.P."/>
            <person name="Yang S.P."/>
            <person name="Yorke J.A."/>
            <person name="Yoshida K."/>
            <person name="Zdobnov E."/>
            <person name="Zhang P."/>
            <person name="Zhang Y."/>
            <person name="Zimin A.V."/>
            <person name="Baldwin J."/>
            <person name="Abdouelleil A."/>
            <person name="Abdulkadir J."/>
            <person name="Abebe A."/>
            <person name="Abera B."/>
            <person name="Abreu J."/>
            <person name="Acer S.C."/>
            <person name="Aftuck L."/>
            <person name="Alexander A."/>
            <person name="An P."/>
            <person name="Anderson E."/>
            <person name="Anderson S."/>
            <person name="Arachi H."/>
            <person name="Azer M."/>
            <person name="Bachantsang P."/>
            <person name="Barry A."/>
            <person name="Bayul T."/>
            <person name="Berlin A."/>
            <person name="Bessette D."/>
            <person name="Bloom T."/>
            <person name="Blye J."/>
            <person name="Boguslavskiy L."/>
            <person name="Bonnet C."/>
            <person name="Boukhgalter B."/>
            <person name="Bourzgui I."/>
            <person name="Brown A."/>
            <person name="Cahill P."/>
            <person name="Channer S."/>
            <person name="Cheshatsang Y."/>
            <person name="Chuda L."/>
            <person name="Citroen M."/>
            <person name="Collymore A."/>
            <person name="Cooke P."/>
            <person name="Costello M."/>
            <person name="D'Aco K."/>
            <person name="Daza R."/>
            <person name="De Haan G."/>
            <person name="DeGray S."/>
            <person name="DeMaso C."/>
            <person name="Dhargay N."/>
            <person name="Dooley K."/>
            <person name="Dooley E."/>
            <person name="Doricent M."/>
            <person name="Dorje P."/>
            <person name="Dorjee K."/>
            <person name="Dupes A."/>
            <person name="Elong R."/>
            <person name="Falk J."/>
            <person name="Farina A."/>
            <person name="Faro S."/>
            <person name="Ferguson D."/>
            <person name="Fisher S."/>
            <person name="Foley C.D."/>
            <person name="Franke A."/>
            <person name="Friedrich D."/>
            <person name="Gadbois L."/>
            <person name="Gearin G."/>
            <person name="Gearin C.R."/>
            <person name="Giannoukos G."/>
            <person name="Goode T."/>
            <person name="Graham J."/>
            <person name="Grandbois E."/>
            <person name="Grewal S."/>
            <person name="Gyaltsen K."/>
            <person name="Hafez N."/>
            <person name="Hagos B."/>
            <person name="Hall J."/>
            <person name="Henson C."/>
            <person name="Hollinger A."/>
            <person name="Honan T."/>
            <person name="Huard M.D."/>
            <person name="Hughes L."/>
            <person name="Hurhula B."/>
            <person name="Husby M.E."/>
            <person name="Kamat A."/>
            <person name="Kanga B."/>
            <person name="Kashin S."/>
            <person name="Khazanovich D."/>
            <person name="Kisner P."/>
            <person name="Lance K."/>
            <person name="Lara M."/>
            <person name="Lee W."/>
            <person name="Lennon N."/>
            <person name="Letendre F."/>
            <person name="LeVine R."/>
            <person name="Lipovsky A."/>
            <person name="Liu X."/>
            <person name="Liu J."/>
            <person name="Liu S."/>
            <person name="Lokyitsang T."/>
            <person name="Lokyitsang Y."/>
            <person name="Lubonja R."/>
            <person name="Lui A."/>
            <person name="MacDonald P."/>
            <person name="Magnisalis V."/>
            <person name="Maru K."/>
            <person name="Matthews C."/>
            <person name="McCusker W."/>
            <person name="McDonough S."/>
            <person name="Mehta T."/>
            <person name="Meldrim J."/>
            <person name="Meneus L."/>
            <person name="Mihai O."/>
            <person name="Mihalev A."/>
            <person name="Mihova T."/>
            <person name="Mittelman R."/>
            <person name="Mlenga V."/>
            <person name="Montmayeur A."/>
            <person name="Mulrain L."/>
            <person name="Navidi A."/>
            <person name="Naylor J."/>
            <person name="Negash T."/>
            <person name="Nguyen T."/>
            <person name="Nguyen N."/>
            <person name="Nicol R."/>
            <person name="Norbu C."/>
            <person name="Norbu N."/>
            <person name="Novod N."/>
            <person name="O'Neill B."/>
            <person name="Osman S."/>
            <person name="Markiewicz E."/>
            <person name="Oyono O.L."/>
            <person name="Patti C."/>
            <person name="Phunkhang P."/>
            <person name="Pierre F."/>
            <person name="Priest M."/>
            <person name="Raghuraman S."/>
            <person name="Rege F."/>
            <person name="Reyes R."/>
            <person name="Rise C."/>
            <person name="Rogov P."/>
            <person name="Ross K."/>
            <person name="Ryan E."/>
            <person name="Settipalli S."/>
            <person name="Shea T."/>
            <person name="Sherpa N."/>
            <person name="Shi L."/>
            <person name="Shih D."/>
            <person name="Sparrow T."/>
            <person name="Spaulding J."/>
            <person name="Stalker J."/>
            <person name="Stange-Thomann N."/>
            <person name="Stavropoulos S."/>
            <person name="Stone C."/>
            <person name="Strader C."/>
            <person name="Tesfaye S."/>
            <person name="Thomson T."/>
            <person name="Thoulutsang Y."/>
            <person name="Thoulutsang D."/>
            <person name="Topham K."/>
            <person name="Topping I."/>
            <person name="Tsamla T."/>
            <person name="Vassiliev H."/>
            <person name="Vo A."/>
            <person name="Wangchuk T."/>
            <person name="Wangdi T."/>
            <person name="Weiand M."/>
            <person name="Wilkinson J."/>
            <person name="Wilson A."/>
            <person name="Yadav S."/>
            <person name="Young G."/>
            <person name="Yu Q."/>
            <person name="Zembek L."/>
            <person name="Zhong D."/>
            <person name="Zimmer A."/>
            <person name="Zwirko Z."/>
            <person name="Jaffe D.B."/>
            <person name="Alvarez P."/>
            <person name="Brockman W."/>
            <person name="Butler J."/>
            <person name="Chin C."/>
            <person name="Gnerre S."/>
            <person name="Grabherr M."/>
            <person name="Kleber M."/>
            <person name="Mauceli E."/>
            <person name="MacCallum I."/>
        </authorList>
    </citation>
    <scope>NUCLEOTIDE SEQUENCE [LARGE SCALE GENOMIC DNA]</scope>
    <source>
        <strain evidence="6">Tucson 14030-0811.24</strain>
    </source>
</reference>
<evidence type="ECO:0000256" key="2">
    <source>
        <dbReference type="PROSITE-ProRule" id="PRU00176"/>
    </source>
</evidence>
<feature type="compositionally biased region" description="Acidic residues" evidence="3">
    <location>
        <begin position="114"/>
        <end position="133"/>
    </location>
</feature>
<dbReference type="FunCoup" id="B4N965">
    <property type="interactions" value="265"/>
</dbReference>
<dbReference type="InterPro" id="IPR035979">
    <property type="entry name" value="RBD_domain_sf"/>
</dbReference>
<dbReference type="PANTHER" id="PTHR32343:SF10">
    <property type="entry name" value="RNA-BINDING REGION RNP-1 DOMAIN-CONTAINING PROTEIN"/>
    <property type="match status" value="1"/>
</dbReference>
<proteinExistence type="predicted"/>
<feature type="domain" description="RRM" evidence="4">
    <location>
        <begin position="366"/>
        <end position="437"/>
    </location>
</feature>
<evidence type="ECO:0000313" key="5">
    <source>
        <dbReference type="EMBL" id="EDW81612.2"/>
    </source>
</evidence>
<dbReference type="PANTHER" id="PTHR32343">
    <property type="entry name" value="SERINE/ARGININE-RICH SPLICING FACTOR"/>
    <property type="match status" value="1"/>
</dbReference>
<dbReference type="Gene3D" id="3.30.70.330">
    <property type="match status" value="4"/>
</dbReference>
<feature type="compositionally biased region" description="Acidic residues" evidence="3">
    <location>
        <begin position="55"/>
        <end position="80"/>
    </location>
</feature>
<dbReference type="OrthoDB" id="442677at2759"/>
<dbReference type="Proteomes" id="UP000007798">
    <property type="component" value="Unassembled WGS sequence"/>
</dbReference>
<dbReference type="PROSITE" id="PS50102">
    <property type="entry name" value="RRM"/>
    <property type="match status" value="4"/>
</dbReference>
<evidence type="ECO:0000256" key="3">
    <source>
        <dbReference type="SAM" id="MobiDB-lite"/>
    </source>
</evidence>
<dbReference type="SMR" id="B4N965"/>
<protein>
    <recommendedName>
        <fullName evidence="4">RRM domain-containing protein</fullName>
    </recommendedName>
</protein>
<feature type="region of interest" description="Disordered" evidence="3">
    <location>
        <begin position="1"/>
        <end position="181"/>
    </location>
</feature>
<dbReference type="SMART" id="SM00360">
    <property type="entry name" value="RRM"/>
    <property type="match status" value="4"/>
</dbReference>
<dbReference type="GO" id="GO:0003723">
    <property type="term" value="F:RNA binding"/>
    <property type="evidence" value="ECO:0007669"/>
    <property type="project" value="UniProtKB-UniRule"/>
</dbReference>
<evidence type="ECO:0000256" key="1">
    <source>
        <dbReference type="ARBA" id="ARBA00022884"/>
    </source>
</evidence>
<dbReference type="InterPro" id="IPR000504">
    <property type="entry name" value="RRM_dom"/>
</dbReference>
<dbReference type="eggNOG" id="ENOG502T98N">
    <property type="taxonomic scope" value="Eukaryota"/>
</dbReference>
<evidence type="ECO:0000259" key="4">
    <source>
        <dbReference type="PROSITE" id="PS50102"/>
    </source>
</evidence>
<dbReference type="AlphaFoldDB" id="B4N965"/>
<dbReference type="SUPFAM" id="SSF54928">
    <property type="entry name" value="RNA-binding domain, RBD"/>
    <property type="match status" value="3"/>
</dbReference>
<feature type="compositionally biased region" description="Low complexity" evidence="3">
    <location>
        <begin position="1"/>
        <end position="20"/>
    </location>
</feature>
<dbReference type="EMBL" id="CH964232">
    <property type="protein sequence ID" value="EDW81612.2"/>
    <property type="molecule type" value="Genomic_DNA"/>
</dbReference>
<feature type="compositionally biased region" description="Acidic residues" evidence="3">
    <location>
        <begin position="88"/>
        <end position="104"/>
    </location>
</feature>
<dbReference type="Pfam" id="PF00076">
    <property type="entry name" value="RRM_1"/>
    <property type="match status" value="4"/>
</dbReference>
<sequence>MALKKVAAASKQVKKQPVAKPNKRGPKAKALDEEVVATQTPTKKGKKQPIPQAEPSDEESEASEEENGVEGSDSEGEDEGQNGLIDSQAEEDDDEEDEDDDDGEANVTKPIAASDDDESESDDDEDEDDEEEPGEIKPGKVTQKADSDDEAPVEAPIAKKEKKVAKKETESKEEEDETNVKKGGIPRIKISRIPRDTPKNQIVFVSNFPAEFKHIDLVALFTKFGPISVVNRIKTHSGTTIVQIAFETPEGADAAVDAQPKALTLNDNVLVVSRPFTRKETNALTVVVGLFGPLTTKTDLHEYFSKCGEINCINMSQNRTNPTAYVRFEAAESKENALKLHGTELNNRFITVKDEADKKVTKTSECTITVENPNKLESYNSNTVEKIFKKYGELAGFELLCTASIFAFVTYKEAASAEKAKNALNNKTVGDLELKISNYVHQTSARTILVKNLAYGVSEDDLKTLFGKSGEIESIQISNFSAQIKFKTDDGFCKSFLLNDLEVANQPIFIEPHSLNKSRWMRQTRPETNNAFSQNKFNKFGNSNGNHYNKRPAPNHGGGRGGMANMFKKARKF</sequence>
<dbReference type="InterPro" id="IPR012677">
    <property type="entry name" value="Nucleotide-bd_a/b_plait_sf"/>
</dbReference>
<dbReference type="InParanoid" id="B4N965"/>
<feature type="region of interest" description="Disordered" evidence="3">
    <location>
        <begin position="541"/>
        <end position="562"/>
    </location>
</feature>
<gene>
    <name evidence="5" type="primary">Dwil\GK12167</name>
    <name evidence="5" type="ORF">Dwil_GK12167</name>
</gene>
<name>B4N965_DROWI</name>
<keyword evidence="6" id="KW-1185">Reference proteome</keyword>
<feature type="domain" description="RRM" evidence="4">
    <location>
        <begin position="446"/>
        <end position="515"/>
    </location>
</feature>
<dbReference type="CDD" id="cd00590">
    <property type="entry name" value="RRM_SF"/>
    <property type="match status" value="2"/>
</dbReference>
<accession>B4N965</accession>
<feature type="domain" description="RRM" evidence="4">
    <location>
        <begin position="284"/>
        <end position="357"/>
    </location>
</feature>
<dbReference type="STRING" id="7260.B4N965"/>